<organism evidence="1 2">
    <name type="scientific">Halovenus aranensis</name>
    <dbReference type="NCBI Taxonomy" id="890420"/>
    <lineage>
        <taxon>Archaea</taxon>
        <taxon>Methanobacteriati</taxon>
        <taxon>Methanobacteriota</taxon>
        <taxon>Stenosarchaea group</taxon>
        <taxon>Halobacteria</taxon>
        <taxon>Halobacteriales</taxon>
        <taxon>Haloarculaceae</taxon>
        <taxon>Halovenus</taxon>
    </lineage>
</organism>
<reference evidence="1 2" key="1">
    <citation type="submission" date="2016-10" db="EMBL/GenBank/DDBJ databases">
        <authorList>
            <person name="de Groot N.N."/>
        </authorList>
    </citation>
    <scope>NUCLEOTIDE SEQUENCE [LARGE SCALE GENOMIC DNA]</scope>
    <source>
        <strain evidence="1 2">IBRC-M10015</strain>
    </source>
</reference>
<dbReference type="RefSeq" id="WP_092703988.1">
    <property type="nucleotide sequence ID" value="NZ_FNFC01000014.1"/>
</dbReference>
<name>A0A1G8YDG3_9EURY</name>
<dbReference type="OrthoDB" id="230744at2157"/>
<proteinExistence type="predicted"/>
<evidence type="ECO:0000313" key="1">
    <source>
        <dbReference type="EMBL" id="SDK00878.1"/>
    </source>
</evidence>
<dbReference type="STRING" id="890420.SAMN05216226_11449"/>
<dbReference type="EMBL" id="FNFC01000014">
    <property type="protein sequence ID" value="SDK00878.1"/>
    <property type="molecule type" value="Genomic_DNA"/>
</dbReference>
<sequence length="63" mass="7134">MGEKLMEYYSFVEEREGLDGKIELAKQTNLPGTKAATEPDSDANIQRFREAVEEITGEQPPQF</sequence>
<accession>A0A1G8YDG3</accession>
<protein>
    <submittedName>
        <fullName evidence="1">Uncharacterized protein</fullName>
    </submittedName>
</protein>
<keyword evidence="2" id="KW-1185">Reference proteome</keyword>
<gene>
    <name evidence="1" type="ORF">SAMN05216226_11449</name>
</gene>
<dbReference type="AlphaFoldDB" id="A0A1G8YDG3"/>
<dbReference type="Proteomes" id="UP000198856">
    <property type="component" value="Unassembled WGS sequence"/>
</dbReference>
<evidence type="ECO:0000313" key="2">
    <source>
        <dbReference type="Proteomes" id="UP000198856"/>
    </source>
</evidence>